<evidence type="ECO:0000259" key="13">
    <source>
        <dbReference type="PROSITE" id="PS51820"/>
    </source>
</evidence>
<evidence type="ECO:0000313" key="14">
    <source>
        <dbReference type="EMBL" id="RJX39813.1"/>
    </source>
</evidence>
<dbReference type="EMBL" id="QXQB01000002">
    <property type="protein sequence ID" value="RJX39813.1"/>
    <property type="molecule type" value="Genomic_DNA"/>
</dbReference>
<feature type="domain" description="PA14" evidence="13">
    <location>
        <begin position="262"/>
        <end position="399"/>
    </location>
</feature>
<dbReference type="InterPro" id="IPR011658">
    <property type="entry name" value="PA14_dom"/>
</dbReference>
<dbReference type="NCBIfam" id="NF047856">
    <property type="entry name" value="BGlucanaseBglS"/>
    <property type="match status" value="1"/>
</dbReference>
<dbReference type="InterPro" id="IPR008263">
    <property type="entry name" value="GH16_AS"/>
</dbReference>
<dbReference type="PANTHER" id="PTHR31062">
    <property type="entry name" value="XYLOGLUCAN ENDOTRANSGLUCOSYLASE/HYDROLASE PROTEIN 8-RELATED"/>
    <property type="match status" value="1"/>
</dbReference>
<dbReference type="PROSITE" id="PS51820">
    <property type="entry name" value="PA14"/>
    <property type="match status" value="1"/>
</dbReference>
<evidence type="ECO:0000256" key="6">
    <source>
        <dbReference type="ARBA" id="ARBA00023295"/>
    </source>
</evidence>
<evidence type="ECO:0000256" key="2">
    <source>
        <dbReference type="ARBA" id="ARBA00006865"/>
    </source>
</evidence>
<keyword evidence="11" id="KW-0732">Signal</keyword>
<protein>
    <recommendedName>
        <fullName evidence="4">Beta-glucanase</fullName>
        <ecNumber evidence="3">3.2.1.73</ecNumber>
    </recommendedName>
    <alternativeName>
        <fullName evidence="9">1,3-1,4-beta-D-glucan 4-glucanohydrolase</fullName>
    </alternativeName>
    <alternativeName>
        <fullName evidence="8">Endo-beta-1,3-1,4 glucanase</fullName>
    </alternativeName>
    <alternativeName>
        <fullName evidence="7">Lichenase</fullName>
    </alternativeName>
</protein>
<comment type="catalytic activity">
    <reaction evidence="1">
        <text>Hydrolysis of (1-&gt;4)-beta-D-glucosidic linkages in beta-D-glucans containing (1-&gt;3)- and (1-&gt;4)-bonds.</text>
        <dbReference type="EC" id="3.2.1.73"/>
    </reaction>
</comment>
<dbReference type="GO" id="GO:0005975">
    <property type="term" value="P:carbohydrate metabolic process"/>
    <property type="evidence" value="ECO:0007669"/>
    <property type="project" value="InterPro"/>
</dbReference>
<dbReference type="AlphaFoldDB" id="A0A3A6PWM8"/>
<dbReference type="Gene3D" id="3.90.182.10">
    <property type="entry name" value="Toxin - Anthrax Protective Antigen,domain 1"/>
    <property type="match status" value="1"/>
</dbReference>
<reference evidence="14 15" key="1">
    <citation type="submission" date="2018-09" db="EMBL/GenBank/DDBJ databases">
        <title>Paenibacillus aracenensis nov. sp. isolated from a cave in southern Spain.</title>
        <authorList>
            <person name="Jurado V."/>
            <person name="Gutierrez-Patricio S."/>
            <person name="Gonzalez-Pimentel J.L."/>
            <person name="Miller A.Z."/>
            <person name="Laiz L."/>
            <person name="Saiz-Jimenez C."/>
        </authorList>
    </citation>
    <scope>NUCLEOTIDE SEQUENCE [LARGE SCALE GENOMIC DNA]</scope>
    <source>
        <strain evidence="14 15">JCM 19203</strain>
    </source>
</reference>
<dbReference type="SUPFAM" id="SSF49899">
    <property type="entry name" value="Concanavalin A-like lectins/glucanases"/>
    <property type="match status" value="1"/>
</dbReference>
<dbReference type="InterPro" id="IPR013320">
    <property type="entry name" value="ConA-like_dom_sf"/>
</dbReference>
<dbReference type="PROSITE" id="PS51762">
    <property type="entry name" value="GH16_2"/>
    <property type="match status" value="1"/>
</dbReference>
<evidence type="ECO:0000313" key="15">
    <source>
        <dbReference type="Proteomes" id="UP000267798"/>
    </source>
</evidence>
<dbReference type="InterPro" id="IPR008264">
    <property type="entry name" value="Beta_glucanase"/>
</dbReference>
<dbReference type="Gene3D" id="2.60.120.200">
    <property type="match status" value="1"/>
</dbReference>
<keyword evidence="6" id="KW-0326">Glycosidase</keyword>
<dbReference type="InterPro" id="IPR044791">
    <property type="entry name" value="Beta-glucanase/XTH"/>
</dbReference>
<evidence type="ECO:0000256" key="3">
    <source>
        <dbReference type="ARBA" id="ARBA00012690"/>
    </source>
</evidence>
<proteinExistence type="inferred from homology"/>
<evidence type="ECO:0000256" key="1">
    <source>
        <dbReference type="ARBA" id="ARBA00000481"/>
    </source>
</evidence>
<evidence type="ECO:0000256" key="8">
    <source>
        <dbReference type="ARBA" id="ARBA00029771"/>
    </source>
</evidence>
<dbReference type="Pfam" id="PF00722">
    <property type="entry name" value="Glyco_hydro_16"/>
    <property type="match status" value="1"/>
</dbReference>
<dbReference type="SMART" id="SM00758">
    <property type="entry name" value="PA14"/>
    <property type="match status" value="1"/>
</dbReference>
<dbReference type="PRINTS" id="PR00737">
    <property type="entry name" value="GLHYDRLASE16"/>
</dbReference>
<feature type="signal peptide" evidence="11">
    <location>
        <begin position="1"/>
        <end position="33"/>
    </location>
</feature>
<evidence type="ECO:0000256" key="5">
    <source>
        <dbReference type="ARBA" id="ARBA00022801"/>
    </source>
</evidence>
<feature type="chain" id="PRO_5017385719" description="Beta-glucanase" evidence="11">
    <location>
        <begin position="34"/>
        <end position="403"/>
    </location>
</feature>
<evidence type="ECO:0000256" key="11">
    <source>
        <dbReference type="SAM" id="SignalP"/>
    </source>
</evidence>
<dbReference type="InterPro" id="IPR037524">
    <property type="entry name" value="PA14/GLEYA"/>
</dbReference>
<dbReference type="EC" id="3.2.1.73" evidence="3"/>
<gene>
    <name evidence="14" type="ORF">D3P09_10475</name>
</gene>
<feature type="active site" description="Nucleophile" evidence="10">
    <location>
        <position position="142"/>
    </location>
</feature>
<dbReference type="CDD" id="cd02175">
    <property type="entry name" value="GH16_lichenase"/>
    <property type="match status" value="1"/>
</dbReference>
<dbReference type="GO" id="GO:0042972">
    <property type="term" value="F:licheninase activity"/>
    <property type="evidence" value="ECO:0007669"/>
    <property type="project" value="UniProtKB-EC"/>
</dbReference>
<dbReference type="Proteomes" id="UP000267798">
    <property type="component" value="Unassembled WGS sequence"/>
</dbReference>
<evidence type="ECO:0000259" key="12">
    <source>
        <dbReference type="PROSITE" id="PS51762"/>
    </source>
</evidence>
<feature type="active site" description="Proton donor" evidence="10">
    <location>
        <position position="146"/>
    </location>
</feature>
<dbReference type="Pfam" id="PF07691">
    <property type="entry name" value="PA14"/>
    <property type="match status" value="1"/>
</dbReference>
<evidence type="ECO:0000256" key="10">
    <source>
        <dbReference type="PIRSR" id="PIRSR608264-1"/>
    </source>
</evidence>
<dbReference type="PROSITE" id="PS01034">
    <property type="entry name" value="GH16_1"/>
    <property type="match status" value="1"/>
</dbReference>
<dbReference type="RefSeq" id="WP_120109595.1">
    <property type="nucleotide sequence ID" value="NZ_QXQB01000002.1"/>
</dbReference>
<evidence type="ECO:0000256" key="7">
    <source>
        <dbReference type="ARBA" id="ARBA00029722"/>
    </source>
</evidence>
<dbReference type="InterPro" id="IPR000757">
    <property type="entry name" value="Beta-glucanase-like"/>
</dbReference>
<evidence type="ECO:0000256" key="4">
    <source>
        <dbReference type="ARBA" id="ARBA00014569"/>
    </source>
</evidence>
<keyword evidence="15" id="KW-1185">Reference proteome</keyword>
<keyword evidence="5" id="KW-0378">Hydrolase</keyword>
<organism evidence="14 15">
    <name type="scientific">Paenibacillus pinisoli</name>
    <dbReference type="NCBI Taxonomy" id="1276110"/>
    <lineage>
        <taxon>Bacteria</taxon>
        <taxon>Bacillati</taxon>
        <taxon>Bacillota</taxon>
        <taxon>Bacilli</taxon>
        <taxon>Bacillales</taxon>
        <taxon>Paenibacillaceae</taxon>
        <taxon>Paenibacillus</taxon>
    </lineage>
</organism>
<feature type="domain" description="GH16" evidence="12">
    <location>
        <begin position="1"/>
        <end position="259"/>
    </location>
</feature>
<dbReference type="SUPFAM" id="SSF56988">
    <property type="entry name" value="Anthrax protective antigen"/>
    <property type="match status" value="1"/>
</dbReference>
<comment type="similarity">
    <text evidence="2">Belongs to the glycosyl hydrolase 16 family.</text>
</comment>
<sequence length="403" mass="44184">MNNKVMPIRKRMTALLAAAAMLAVLLLPNSSSAADVAFFEPLNGTNPSMFYTSDGWANGADFGVGWKAANQEFSNGIMALRLDNAGCPASCSGKNYASGEYATNVKYGYGRVEARMKAAKGTGLVTSLFTYSGAAQGTSNDEIDIEILGKDTTKLETNYFTNGVGQHSTIINLGFDASLDFHDYAFEWSPTYIKWYVDGVLVHTENGSRGALPTSPGHIMVNLWSGAGPAEVWTGKFNYPGAPVRAYYDWIKFTPASELPADNGTGLTAQYYDNMNFTSLMATRVDATVNFNWGYGAPLPSMGADTFSVRWTGKVKPQYTGTYTFHTSTDDGVRLWVNNQLIIDKWVDQAETEWSGSIYLTAGQKYDIKLEFYDNTEDAIAKLSWSSASQPKQIIPQNRLYPN</sequence>
<accession>A0A3A6PWM8</accession>
<evidence type="ECO:0000256" key="9">
    <source>
        <dbReference type="ARBA" id="ARBA00031665"/>
    </source>
</evidence>
<dbReference type="OrthoDB" id="9809583at2"/>
<comment type="caution">
    <text evidence="14">The sequence shown here is derived from an EMBL/GenBank/DDBJ whole genome shotgun (WGS) entry which is preliminary data.</text>
</comment>
<name>A0A3A6PWM8_9BACL</name>